<accession>A0ABU6SIL2</accession>
<comment type="caution">
    <text evidence="1">The sequence shown here is derived from an EMBL/GenBank/DDBJ whole genome shotgun (WGS) entry which is preliminary data.</text>
</comment>
<keyword evidence="2" id="KW-1185">Reference proteome</keyword>
<gene>
    <name evidence="1" type="ORF">PIB30_054043</name>
</gene>
<dbReference type="EMBL" id="JASCZI010060823">
    <property type="protein sequence ID" value="MED6136224.1"/>
    <property type="molecule type" value="Genomic_DNA"/>
</dbReference>
<evidence type="ECO:0008006" key="3">
    <source>
        <dbReference type="Google" id="ProtNLM"/>
    </source>
</evidence>
<protein>
    <recommendedName>
        <fullName evidence="3">Galectin</fullName>
    </recommendedName>
</protein>
<proteinExistence type="predicted"/>
<organism evidence="1 2">
    <name type="scientific">Stylosanthes scabra</name>
    <dbReference type="NCBI Taxonomy" id="79078"/>
    <lineage>
        <taxon>Eukaryota</taxon>
        <taxon>Viridiplantae</taxon>
        <taxon>Streptophyta</taxon>
        <taxon>Embryophyta</taxon>
        <taxon>Tracheophyta</taxon>
        <taxon>Spermatophyta</taxon>
        <taxon>Magnoliopsida</taxon>
        <taxon>eudicotyledons</taxon>
        <taxon>Gunneridae</taxon>
        <taxon>Pentapetalae</taxon>
        <taxon>rosids</taxon>
        <taxon>fabids</taxon>
        <taxon>Fabales</taxon>
        <taxon>Fabaceae</taxon>
        <taxon>Papilionoideae</taxon>
        <taxon>50 kb inversion clade</taxon>
        <taxon>dalbergioids sensu lato</taxon>
        <taxon>Dalbergieae</taxon>
        <taxon>Pterocarpus clade</taxon>
        <taxon>Stylosanthes</taxon>
    </lineage>
</organism>
<evidence type="ECO:0000313" key="1">
    <source>
        <dbReference type="EMBL" id="MED6136224.1"/>
    </source>
</evidence>
<evidence type="ECO:0000313" key="2">
    <source>
        <dbReference type="Proteomes" id="UP001341840"/>
    </source>
</evidence>
<dbReference type="Proteomes" id="UP001341840">
    <property type="component" value="Unassembled WGS sequence"/>
</dbReference>
<reference evidence="1 2" key="1">
    <citation type="journal article" date="2023" name="Plants (Basel)">
        <title>Bridging the Gap: Combining Genomics and Transcriptomics Approaches to Understand Stylosanthes scabra, an Orphan Legume from the Brazilian Caatinga.</title>
        <authorList>
            <person name="Ferreira-Neto J.R.C."/>
            <person name="da Silva M.D."/>
            <person name="Binneck E."/>
            <person name="de Melo N.F."/>
            <person name="da Silva R.H."/>
            <person name="de Melo A.L.T.M."/>
            <person name="Pandolfi V."/>
            <person name="Bustamante F.O."/>
            <person name="Brasileiro-Vidal A.C."/>
            <person name="Benko-Iseppon A.M."/>
        </authorList>
    </citation>
    <scope>NUCLEOTIDE SEQUENCE [LARGE SCALE GENOMIC DNA]</scope>
    <source>
        <tissue evidence="1">Leaves</tissue>
    </source>
</reference>
<sequence length="156" mass="17658">MLPPPPPVCRNAAVAVEGGRDRVPYVQRREKHFRRERDPNLNRKRERSPSISATVLELHSTGVHGGSFVADEKRRHHHQNPPPFQPPPAFFEVTGGSVITLTGFCLARPLRVGVAGPHGAITTVVNQDSRYVTPIHRVLLSYQNRFLMYWHNYSHS</sequence>
<name>A0ABU6SIL2_9FABA</name>